<dbReference type="InterPro" id="IPR020846">
    <property type="entry name" value="MFS_dom"/>
</dbReference>
<dbReference type="PANTHER" id="PTHR42718:SF48">
    <property type="entry name" value="CONSERVED TWO-DOMAIN MEMBRANE PROTEIN-RELATED"/>
    <property type="match status" value="1"/>
</dbReference>
<comment type="caution">
    <text evidence="8">The sequence shown here is derived from an EMBL/GenBank/DDBJ whole genome shotgun (WGS) entry which is preliminary data.</text>
</comment>
<keyword evidence="2 6" id="KW-0812">Transmembrane</keyword>
<feature type="transmembrane region" description="Helical" evidence="6">
    <location>
        <begin position="88"/>
        <end position="113"/>
    </location>
</feature>
<dbReference type="PRINTS" id="PR01036">
    <property type="entry name" value="TCRTETB"/>
</dbReference>
<dbReference type="PROSITE" id="PS00216">
    <property type="entry name" value="SUGAR_TRANSPORT_1"/>
    <property type="match status" value="1"/>
</dbReference>
<gene>
    <name evidence="8" type="ORF">FB458_1813</name>
</gene>
<dbReference type="PANTHER" id="PTHR42718">
    <property type="entry name" value="MAJOR FACILITATOR SUPERFAMILY MULTIDRUG TRANSPORTER MFSC"/>
    <property type="match status" value="1"/>
</dbReference>
<feature type="transmembrane region" description="Helical" evidence="6">
    <location>
        <begin position="378"/>
        <end position="397"/>
    </location>
</feature>
<dbReference type="EMBL" id="VFMN01000001">
    <property type="protein sequence ID" value="TQJ08721.1"/>
    <property type="molecule type" value="Genomic_DNA"/>
</dbReference>
<protein>
    <submittedName>
        <fullName evidence="8">EmrB/QacA subfamily drug resistance transporter</fullName>
    </submittedName>
</protein>
<evidence type="ECO:0000256" key="3">
    <source>
        <dbReference type="ARBA" id="ARBA00022989"/>
    </source>
</evidence>
<dbReference type="RefSeq" id="WP_141848201.1">
    <property type="nucleotide sequence ID" value="NZ_BAAAPR010000004.1"/>
</dbReference>
<dbReference type="Proteomes" id="UP000317893">
    <property type="component" value="Unassembled WGS sequence"/>
</dbReference>
<evidence type="ECO:0000256" key="2">
    <source>
        <dbReference type="ARBA" id="ARBA00022692"/>
    </source>
</evidence>
<dbReference type="AlphaFoldDB" id="A0A542E036"/>
<feature type="transmembrane region" description="Helical" evidence="6">
    <location>
        <begin position="170"/>
        <end position="191"/>
    </location>
</feature>
<accession>A0A542E036</accession>
<dbReference type="Pfam" id="PF07690">
    <property type="entry name" value="MFS_1"/>
    <property type="match status" value="1"/>
</dbReference>
<name>A0A542E036_9MICO</name>
<feature type="transmembrane region" description="Helical" evidence="6">
    <location>
        <begin position="231"/>
        <end position="254"/>
    </location>
</feature>
<feature type="region of interest" description="Disordered" evidence="5">
    <location>
        <begin position="467"/>
        <end position="497"/>
    </location>
</feature>
<keyword evidence="9" id="KW-1185">Reference proteome</keyword>
<feature type="compositionally biased region" description="Low complexity" evidence="5">
    <location>
        <begin position="467"/>
        <end position="479"/>
    </location>
</feature>
<keyword evidence="4 6" id="KW-0472">Membrane</keyword>
<evidence type="ECO:0000256" key="4">
    <source>
        <dbReference type="ARBA" id="ARBA00023136"/>
    </source>
</evidence>
<sequence length="497" mass="49320">MTRPTADGVHARRTASPRLLFAMVSLGVFAASLDLFVVNVAMPDLVREFAQRDLGALSWVLNGYAIVYAALLVPAGRTADLLGRRRSFVVGMLLFTAASAACALAPSVGLLVLARLVQAAGAAMLTPASLGLVLPAFAPAARGGVIAAWSAVGAVGAATGPVLGGALTEVSWRLIFAVNLPLGLAAAVFAARRVPETRPEGGGRLPDLLGSLLVMVGVAGVVLAIVQGRPWGWTSGGVVASAVVGVLALASAVVRSTRHPEPALDVALLRVPSLAVAVAAATVFFTGFAAMLIAGVLFLTGVWGHSVLRAGAEMSVGPALAVVGAVAASRLGPRYGAGRVGAAGAVVVAVGLSTYPLLVTATPAYTRTFLPGQVLTGLGVGLALPAFTSLAVAAAPPARFATAIGLSTAFRQVGSALGVAVFVAVLGTPGPGQAVAAFGTAWHVMAVCVLAAAVLLATARRTAPATAPATAPVTAPATVSEPAGEADPVRVVADPAT</sequence>
<comment type="subcellular location">
    <subcellularLocation>
        <location evidence="1">Cell membrane</location>
        <topology evidence="1">Multi-pass membrane protein</topology>
    </subcellularLocation>
</comment>
<feature type="transmembrane region" description="Helical" evidence="6">
    <location>
        <begin position="340"/>
        <end position="358"/>
    </location>
</feature>
<dbReference type="Gene3D" id="1.20.1250.20">
    <property type="entry name" value="MFS general substrate transporter like domains"/>
    <property type="match status" value="1"/>
</dbReference>
<keyword evidence="3 6" id="KW-1133">Transmembrane helix</keyword>
<feature type="transmembrane region" description="Helical" evidence="6">
    <location>
        <begin position="145"/>
        <end position="164"/>
    </location>
</feature>
<feature type="transmembrane region" description="Helical" evidence="6">
    <location>
        <begin position="274"/>
        <end position="298"/>
    </location>
</feature>
<feature type="transmembrane region" description="Helical" evidence="6">
    <location>
        <begin position="310"/>
        <end position="328"/>
    </location>
</feature>
<dbReference type="InterPro" id="IPR011701">
    <property type="entry name" value="MFS"/>
</dbReference>
<dbReference type="CDD" id="cd17321">
    <property type="entry name" value="MFS_MMR_MDR_like"/>
    <property type="match status" value="1"/>
</dbReference>
<feature type="transmembrane region" description="Helical" evidence="6">
    <location>
        <begin position="203"/>
        <end position="225"/>
    </location>
</feature>
<dbReference type="GO" id="GO:0005886">
    <property type="term" value="C:plasma membrane"/>
    <property type="evidence" value="ECO:0007669"/>
    <property type="project" value="UniProtKB-SubCell"/>
</dbReference>
<organism evidence="8 9">
    <name type="scientific">Lapillicoccus jejuensis</name>
    <dbReference type="NCBI Taxonomy" id="402171"/>
    <lineage>
        <taxon>Bacteria</taxon>
        <taxon>Bacillati</taxon>
        <taxon>Actinomycetota</taxon>
        <taxon>Actinomycetes</taxon>
        <taxon>Micrococcales</taxon>
        <taxon>Intrasporangiaceae</taxon>
        <taxon>Lapillicoccus</taxon>
    </lineage>
</organism>
<feature type="transmembrane region" description="Helical" evidence="6">
    <location>
        <begin position="434"/>
        <end position="457"/>
    </location>
</feature>
<feature type="transmembrane region" description="Helical" evidence="6">
    <location>
        <begin position="20"/>
        <end position="42"/>
    </location>
</feature>
<evidence type="ECO:0000256" key="5">
    <source>
        <dbReference type="SAM" id="MobiDB-lite"/>
    </source>
</evidence>
<reference evidence="8 9" key="1">
    <citation type="submission" date="2019-06" db="EMBL/GenBank/DDBJ databases">
        <title>Sequencing the genomes of 1000 actinobacteria strains.</title>
        <authorList>
            <person name="Klenk H.-P."/>
        </authorList>
    </citation>
    <scope>NUCLEOTIDE SEQUENCE [LARGE SCALE GENOMIC DNA]</scope>
    <source>
        <strain evidence="8 9">DSM 18607</strain>
    </source>
</reference>
<dbReference type="InterPro" id="IPR005829">
    <property type="entry name" value="Sugar_transporter_CS"/>
</dbReference>
<dbReference type="OrthoDB" id="7375466at2"/>
<evidence type="ECO:0000256" key="6">
    <source>
        <dbReference type="SAM" id="Phobius"/>
    </source>
</evidence>
<dbReference type="InterPro" id="IPR036259">
    <property type="entry name" value="MFS_trans_sf"/>
</dbReference>
<feature type="domain" description="Major facilitator superfamily (MFS) profile" evidence="7">
    <location>
        <begin position="20"/>
        <end position="463"/>
    </location>
</feature>
<evidence type="ECO:0000313" key="8">
    <source>
        <dbReference type="EMBL" id="TQJ08721.1"/>
    </source>
</evidence>
<evidence type="ECO:0000313" key="9">
    <source>
        <dbReference type="Proteomes" id="UP000317893"/>
    </source>
</evidence>
<feature type="transmembrane region" description="Helical" evidence="6">
    <location>
        <begin position="409"/>
        <end position="428"/>
    </location>
</feature>
<proteinExistence type="predicted"/>
<dbReference type="GO" id="GO:0022857">
    <property type="term" value="F:transmembrane transporter activity"/>
    <property type="evidence" value="ECO:0007669"/>
    <property type="project" value="InterPro"/>
</dbReference>
<evidence type="ECO:0000259" key="7">
    <source>
        <dbReference type="PROSITE" id="PS50850"/>
    </source>
</evidence>
<dbReference type="Gene3D" id="1.20.1720.10">
    <property type="entry name" value="Multidrug resistance protein D"/>
    <property type="match status" value="1"/>
</dbReference>
<evidence type="ECO:0000256" key="1">
    <source>
        <dbReference type="ARBA" id="ARBA00004651"/>
    </source>
</evidence>
<feature type="transmembrane region" description="Helical" evidence="6">
    <location>
        <begin position="119"/>
        <end position="138"/>
    </location>
</feature>
<dbReference type="SUPFAM" id="SSF103473">
    <property type="entry name" value="MFS general substrate transporter"/>
    <property type="match status" value="1"/>
</dbReference>
<dbReference type="PROSITE" id="PS50850">
    <property type="entry name" value="MFS"/>
    <property type="match status" value="1"/>
</dbReference>
<feature type="transmembrane region" description="Helical" evidence="6">
    <location>
        <begin position="54"/>
        <end position="76"/>
    </location>
</feature>